<dbReference type="Proteomes" id="UP000652761">
    <property type="component" value="Unassembled WGS sequence"/>
</dbReference>
<dbReference type="InterPro" id="IPR027417">
    <property type="entry name" value="P-loop_NTPase"/>
</dbReference>
<protein>
    <submittedName>
        <fullName evidence="1">Uncharacterized protein</fullName>
    </submittedName>
</protein>
<dbReference type="EMBL" id="NMUH01001206">
    <property type="protein sequence ID" value="MQL90076.1"/>
    <property type="molecule type" value="Genomic_DNA"/>
</dbReference>
<dbReference type="PANTHER" id="PTHR46248">
    <property type="entry name" value="EXPRESSED PROTEIN"/>
    <property type="match status" value="1"/>
</dbReference>
<dbReference type="Gene3D" id="3.40.850.10">
    <property type="entry name" value="Kinesin motor domain"/>
    <property type="match status" value="1"/>
</dbReference>
<accession>A0A843V4C1</accession>
<evidence type="ECO:0000313" key="2">
    <source>
        <dbReference type="Proteomes" id="UP000652761"/>
    </source>
</evidence>
<comment type="caution">
    <text evidence="1">The sequence shown here is derived from an EMBL/GenBank/DDBJ whole genome shotgun (WGS) entry which is preliminary data.</text>
</comment>
<sequence length="105" mass="11986">LNSKLWLVDFAGSERLSKTDVQGERLKEAQTSIDPFQLLDMSFLHLPQKKVISLSVFLDYKVRVYTTSQVENELEIAKRDYLQAAVGISNTNKMAIPKLLDWKNG</sequence>
<dbReference type="InterPro" id="IPR036961">
    <property type="entry name" value="Kinesin_motor_dom_sf"/>
</dbReference>
<dbReference type="OrthoDB" id="418495at2759"/>
<dbReference type="PANTHER" id="PTHR46248:SF9">
    <property type="entry name" value="EXPRESSED PROTEIN"/>
    <property type="match status" value="1"/>
</dbReference>
<evidence type="ECO:0000313" key="1">
    <source>
        <dbReference type="EMBL" id="MQL90076.1"/>
    </source>
</evidence>
<dbReference type="AlphaFoldDB" id="A0A843V4C1"/>
<organism evidence="1 2">
    <name type="scientific">Colocasia esculenta</name>
    <name type="common">Wild taro</name>
    <name type="synonym">Arum esculentum</name>
    <dbReference type="NCBI Taxonomy" id="4460"/>
    <lineage>
        <taxon>Eukaryota</taxon>
        <taxon>Viridiplantae</taxon>
        <taxon>Streptophyta</taxon>
        <taxon>Embryophyta</taxon>
        <taxon>Tracheophyta</taxon>
        <taxon>Spermatophyta</taxon>
        <taxon>Magnoliopsida</taxon>
        <taxon>Liliopsida</taxon>
        <taxon>Araceae</taxon>
        <taxon>Aroideae</taxon>
        <taxon>Colocasieae</taxon>
        <taxon>Colocasia</taxon>
    </lineage>
</organism>
<dbReference type="SUPFAM" id="SSF52540">
    <property type="entry name" value="P-loop containing nucleoside triphosphate hydrolases"/>
    <property type="match status" value="1"/>
</dbReference>
<reference evidence="1" key="1">
    <citation type="submission" date="2017-07" db="EMBL/GenBank/DDBJ databases">
        <title>Taro Niue Genome Assembly and Annotation.</title>
        <authorList>
            <person name="Atibalentja N."/>
            <person name="Keating K."/>
            <person name="Fields C.J."/>
        </authorList>
    </citation>
    <scope>NUCLEOTIDE SEQUENCE</scope>
    <source>
        <strain evidence="1">Niue_2</strain>
        <tissue evidence="1">Leaf</tissue>
    </source>
</reference>
<name>A0A843V4C1_COLES</name>
<feature type="non-terminal residue" evidence="1">
    <location>
        <position position="1"/>
    </location>
</feature>
<keyword evidence="2" id="KW-1185">Reference proteome</keyword>
<proteinExistence type="predicted"/>
<gene>
    <name evidence="1" type="ORF">Taro_022657</name>
</gene>